<dbReference type="GO" id="GO:0003700">
    <property type="term" value="F:DNA-binding transcription factor activity"/>
    <property type="evidence" value="ECO:0007669"/>
    <property type="project" value="TreeGrafter"/>
</dbReference>
<dbReference type="InterPro" id="IPR000595">
    <property type="entry name" value="cNMP-bd_dom"/>
</dbReference>
<dbReference type="PANTHER" id="PTHR24567:SF74">
    <property type="entry name" value="HTH-TYPE TRANSCRIPTIONAL REGULATOR ARCR"/>
    <property type="match status" value="1"/>
</dbReference>
<dbReference type="EMBL" id="QFQP01000045">
    <property type="protein sequence ID" value="PZR05356.1"/>
    <property type="molecule type" value="Genomic_DNA"/>
</dbReference>
<dbReference type="PANTHER" id="PTHR24567">
    <property type="entry name" value="CRP FAMILY TRANSCRIPTIONAL REGULATORY PROTEIN"/>
    <property type="match status" value="1"/>
</dbReference>
<dbReference type="InterPro" id="IPR018490">
    <property type="entry name" value="cNMP-bd_dom_sf"/>
</dbReference>
<dbReference type="Gene3D" id="2.60.120.10">
    <property type="entry name" value="Jelly Rolls"/>
    <property type="match status" value="1"/>
</dbReference>
<dbReference type="Proteomes" id="UP000249061">
    <property type="component" value="Unassembled WGS sequence"/>
</dbReference>
<dbReference type="GO" id="GO:0005829">
    <property type="term" value="C:cytosol"/>
    <property type="evidence" value="ECO:0007669"/>
    <property type="project" value="TreeGrafter"/>
</dbReference>
<dbReference type="CDD" id="cd00038">
    <property type="entry name" value="CAP_ED"/>
    <property type="match status" value="1"/>
</dbReference>
<dbReference type="PROSITE" id="PS50042">
    <property type="entry name" value="CNMP_BINDING_3"/>
    <property type="match status" value="1"/>
</dbReference>
<name>A0A2W5T0E0_9BACT</name>
<dbReference type="SUPFAM" id="SSF48452">
    <property type="entry name" value="TPR-like"/>
    <property type="match status" value="1"/>
</dbReference>
<feature type="domain" description="Cyclic nucleotide-binding" evidence="1">
    <location>
        <begin position="291"/>
        <end position="410"/>
    </location>
</feature>
<dbReference type="InterPro" id="IPR018488">
    <property type="entry name" value="cNMP-bd_CS"/>
</dbReference>
<reference evidence="2 3" key="1">
    <citation type="submission" date="2017-08" db="EMBL/GenBank/DDBJ databases">
        <title>Infants hospitalized years apart are colonized by the same room-sourced microbial strains.</title>
        <authorList>
            <person name="Brooks B."/>
            <person name="Olm M.R."/>
            <person name="Firek B.A."/>
            <person name="Baker R."/>
            <person name="Thomas B.C."/>
            <person name="Morowitz M.J."/>
            <person name="Banfield J.F."/>
        </authorList>
    </citation>
    <scope>NUCLEOTIDE SEQUENCE [LARGE SCALE GENOMIC DNA]</scope>
    <source>
        <strain evidence="2">S2_003_000_R2_14</strain>
    </source>
</reference>
<dbReference type="SMART" id="SM00100">
    <property type="entry name" value="cNMP"/>
    <property type="match status" value="1"/>
</dbReference>
<dbReference type="InterPro" id="IPR011990">
    <property type="entry name" value="TPR-like_helical_dom_sf"/>
</dbReference>
<evidence type="ECO:0000313" key="2">
    <source>
        <dbReference type="EMBL" id="PZR05356.1"/>
    </source>
</evidence>
<protein>
    <submittedName>
        <fullName evidence="2">Cyclic nucleotide-binding protein</fullName>
    </submittedName>
</protein>
<dbReference type="AlphaFoldDB" id="A0A2W5T0E0"/>
<evidence type="ECO:0000313" key="3">
    <source>
        <dbReference type="Proteomes" id="UP000249061"/>
    </source>
</evidence>
<dbReference type="SUPFAM" id="SSF51206">
    <property type="entry name" value="cAMP-binding domain-like"/>
    <property type="match status" value="1"/>
</dbReference>
<sequence>MAHAAEFEFLDDDQGGGQFIPVGGPVAQLRGMLARNDVDGAVHLYEETGGGARAGLLQEASIASFDLKKSIAHMFKRARDFATAAAVFELANIQAEAAPCFEQANDFVRAATAWKKCGELIRAAAAFERAGKIDEAIELYGQAGAREQMAEALARGRRFEAAAAIYKDLGNLHAEVETLRAALAASPGSAPSAMRLAQLHAQHGQIPKAVEILMEAARAASSARNDPTLLEYLARLLEAMNNPTAAAKVRARIGQGSPVPAPAPIPAVQAAPAPPSSPAADAYGFLKALPMFADLSLDDMRSLFRVSTQHGFGPGMHLIEPGQPGRGLFVIVDGQVEVYGGAGPDARLLNTLGVGGYVGEISLLLDGPTSARVTARTPVKALFISREGFTQYLYNTPSAALRIYRLFSNNLAERVRALSAAR</sequence>
<organism evidence="2 3">
    <name type="scientific">Archangium gephyra</name>
    <dbReference type="NCBI Taxonomy" id="48"/>
    <lineage>
        <taxon>Bacteria</taxon>
        <taxon>Pseudomonadati</taxon>
        <taxon>Myxococcota</taxon>
        <taxon>Myxococcia</taxon>
        <taxon>Myxococcales</taxon>
        <taxon>Cystobacterineae</taxon>
        <taxon>Archangiaceae</taxon>
        <taxon>Archangium</taxon>
    </lineage>
</organism>
<dbReference type="Gene3D" id="1.25.40.10">
    <property type="entry name" value="Tetratricopeptide repeat domain"/>
    <property type="match status" value="1"/>
</dbReference>
<comment type="caution">
    <text evidence="2">The sequence shown here is derived from an EMBL/GenBank/DDBJ whole genome shotgun (WGS) entry which is preliminary data.</text>
</comment>
<accession>A0A2W5T0E0</accession>
<dbReference type="Pfam" id="PF00027">
    <property type="entry name" value="cNMP_binding"/>
    <property type="match status" value="1"/>
</dbReference>
<gene>
    <name evidence="2" type="ORF">DI536_32295</name>
</gene>
<evidence type="ECO:0000259" key="1">
    <source>
        <dbReference type="PROSITE" id="PS50042"/>
    </source>
</evidence>
<proteinExistence type="predicted"/>
<dbReference type="InterPro" id="IPR050397">
    <property type="entry name" value="Env_Response_Regulators"/>
</dbReference>
<dbReference type="PROSITE" id="PS00888">
    <property type="entry name" value="CNMP_BINDING_1"/>
    <property type="match status" value="1"/>
</dbReference>
<dbReference type="InterPro" id="IPR014710">
    <property type="entry name" value="RmlC-like_jellyroll"/>
</dbReference>